<dbReference type="InterPro" id="IPR019734">
    <property type="entry name" value="TPR_rpt"/>
</dbReference>
<sequence>MKSIVKIFLLILSLFLICCSSESAIISEDYRTLKTYPFSDPNPIPILTKDSRLYPYHSFEGYSHDGFPKDWKVVKMENPHIEVYVLPEVGGKVWGAIDKSNGEEFIYRNEVMKFRNISLRGPWTSGGIEFNFGVIGHTPATATPVDYLIRSNPDGSVSTFVGGMDLPSRTHWRVEINLQKDRSSFDTYAKWYNPTPMIQPYYNWMTAAAFAQDDLELIAPGNQYLKHSGEARSWPIDDQNRNISLYDNNQFEGHKSYHVVGALNDFFGGYYHKDKYGFGHWARYSEMPGQKIWLWALSRQGGVWEELLTDTDGQYIEFQAGRQLVQYSPGDHFNPIKKAGFDPYSTDQWHESWFPIKATGGMNEASQYGVMYVNKTDNKIQVNVHSLAERKGEINILSGDETIFTQQVKFQPMELNSFTILHETANDYEVVIDALDLHYYSNPNKLQLKRPFNTDPGVLAAVSKTDKQLNQGMEYLKARRYEQAEKSFEDILIENPLNSGALKGLADLYYRSGKYAEGLSAINKCLQLNAYHAECNYMAGNLYRAMGELADAKEAFGWAARSIAFRSAAYTQMAEISLIERQYSLAVEYANQALDFNRYNI</sequence>
<feature type="domain" description="DUF5107" evidence="1">
    <location>
        <begin position="52"/>
        <end position="356"/>
    </location>
</feature>
<dbReference type="InterPro" id="IPR033396">
    <property type="entry name" value="DUF5107"/>
</dbReference>
<gene>
    <name evidence="2" type="ORF">METZ01_LOCUS100480</name>
</gene>
<accession>A0A381W516</accession>
<organism evidence="2">
    <name type="scientific">marine metagenome</name>
    <dbReference type="NCBI Taxonomy" id="408172"/>
    <lineage>
        <taxon>unclassified sequences</taxon>
        <taxon>metagenomes</taxon>
        <taxon>ecological metagenomes</taxon>
    </lineage>
</organism>
<dbReference type="SMART" id="SM00028">
    <property type="entry name" value="TPR"/>
    <property type="match status" value="4"/>
</dbReference>
<name>A0A381W516_9ZZZZ</name>
<dbReference type="EMBL" id="UINC01010731">
    <property type="protein sequence ID" value="SVA47626.1"/>
    <property type="molecule type" value="Genomic_DNA"/>
</dbReference>
<reference evidence="2" key="1">
    <citation type="submission" date="2018-05" db="EMBL/GenBank/DDBJ databases">
        <authorList>
            <person name="Lanie J.A."/>
            <person name="Ng W.-L."/>
            <person name="Kazmierczak K.M."/>
            <person name="Andrzejewski T.M."/>
            <person name="Davidsen T.M."/>
            <person name="Wayne K.J."/>
            <person name="Tettelin H."/>
            <person name="Glass J.I."/>
            <person name="Rusch D."/>
            <person name="Podicherti R."/>
            <person name="Tsui H.-C.T."/>
            <person name="Winkler M.E."/>
        </authorList>
    </citation>
    <scope>NUCLEOTIDE SEQUENCE</scope>
</reference>
<evidence type="ECO:0000313" key="2">
    <source>
        <dbReference type="EMBL" id="SVA47626.1"/>
    </source>
</evidence>
<dbReference type="Pfam" id="PF13432">
    <property type="entry name" value="TPR_16"/>
    <property type="match status" value="1"/>
</dbReference>
<dbReference type="Gene3D" id="1.25.40.10">
    <property type="entry name" value="Tetratricopeptide repeat domain"/>
    <property type="match status" value="1"/>
</dbReference>
<dbReference type="AlphaFoldDB" id="A0A381W516"/>
<evidence type="ECO:0000259" key="1">
    <source>
        <dbReference type="Pfam" id="PF17128"/>
    </source>
</evidence>
<proteinExistence type="predicted"/>
<dbReference type="PROSITE" id="PS50005">
    <property type="entry name" value="TPR"/>
    <property type="match status" value="1"/>
</dbReference>
<feature type="non-terminal residue" evidence="2">
    <location>
        <position position="601"/>
    </location>
</feature>
<dbReference type="Pfam" id="PF17128">
    <property type="entry name" value="DUF5107"/>
    <property type="match status" value="1"/>
</dbReference>
<protein>
    <recommendedName>
        <fullName evidence="1">DUF5107 domain-containing protein</fullName>
    </recommendedName>
</protein>
<dbReference type="InterPro" id="IPR011990">
    <property type="entry name" value="TPR-like_helical_dom_sf"/>
</dbReference>
<dbReference type="SUPFAM" id="SSF48452">
    <property type="entry name" value="TPR-like"/>
    <property type="match status" value="1"/>
</dbReference>